<keyword evidence="1" id="KW-0175">Coiled coil</keyword>
<organism evidence="2 3">
    <name type="scientific">Rossellomorea aquimaris</name>
    <dbReference type="NCBI Taxonomy" id="189382"/>
    <lineage>
        <taxon>Bacteria</taxon>
        <taxon>Bacillati</taxon>
        <taxon>Bacillota</taxon>
        <taxon>Bacilli</taxon>
        <taxon>Bacillales</taxon>
        <taxon>Bacillaceae</taxon>
        <taxon>Rossellomorea</taxon>
    </lineage>
</organism>
<dbReference type="Pfam" id="PF16888">
    <property type="entry name" value="YwqH-like"/>
    <property type="match status" value="1"/>
</dbReference>
<feature type="coiled-coil region" evidence="1">
    <location>
        <begin position="35"/>
        <end position="65"/>
    </location>
</feature>
<evidence type="ECO:0000313" key="2">
    <source>
        <dbReference type="EMBL" id="RBP02496.1"/>
    </source>
</evidence>
<dbReference type="InterPro" id="IPR031681">
    <property type="entry name" value="YwqH-like"/>
</dbReference>
<dbReference type="Proteomes" id="UP000252118">
    <property type="component" value="Unassembled WGS sequence"/>
</dbReference>
<dbReference type="EMBL" id="QNRJ01000014">
    <property type="protein sequence ID" value="RBP02496.1"/>
    <property type="molecule type" value="Genomic_DNA"/>
</dbReference>
<accession>A0A366EKL2</accession>
<sequence length="154" mass="18220">MCLFSYYHPSFHLIPFILEKLRHFFIKGMNPLSYLSYLQSQLTEKKEQINRLESSIRELENIQNEFVHHRNSIEDPELSPHTWKGQLANAFNEIRKDISLSYRDLYQLQLTESINIIENKITALYSEIQALQYSISQEISRINEEKRKGENVGG</sequence>
<name>A0A366EKL2_9BACI</name>
<protein>
    <submittedName>
        <fullName evidence="2">Uncharacterized protein DUF5082</fullName>
    </submittedName>
</protein>
<dbReference type="AlphaFoldDB" id="A0A366EKL2"/>
<gene>
    <name evidence="2" type="ORF">DET59_11459</name>
</gene>
<proteinExistence type="predicted"/>
<comment type="caution">
    <text evidence="2">The sequence shown here is derived from an EMBL/GenBank/DDBJ whole genome shotgun (WGS) entry which is preliminary data.</text>
</comment>
<reference evidence="2 3" key="1">
    <citation type="submission" date="2018-06" db="EMBL/GenBank/DDBJ databases">
        <title>Freshwater and sediment microbial communities from various areas in North America, analyzing microbe dynamics in response to fracking.</title>
        <authorList>
            <person name="Lamendella R."/>
        </authorList>
    </citation>
    <scope>NUCLEOTIDE SEQUENCE [LARGE SCALE GENOMIC DNA]</scope>
    <source>
        <strain evidence="2 3">97B</strain>
    </source>
</reference>
<evidence type="ECO:0000313" key="3">
    <source>
        <dbReference type="Proteomes" id="UP000252118"/>
    </source>
</evidence>
<evidence type="ECO:0000256" key="1">
    <source>
        <dbReference type="SAM" id="Coils"/>
    </source>
</evidence>
<dbReference type="OrthoDB" id="2454201at2"/>